<evidence type="ECO:0000256" key="4">
    <source>
        <dbReference type="ARBA" id="ARBA00023002"/>
    </source>
</evidence>
<evidence type="ECO:0000256" key="2">
    <source>
        <dbReference type="ARBA" id="ARBA00022630"/>
    </source>
</evidence>
<dbReference type="Pfam" id="PF01494">
    <property type="entry name" value="FAD_binding_3"/>
    <property type="match status" value="2"/>
</dbReference>
<dbReference type="GO" id="GO:0016709">
    <property type="term" value="F:oxidoreductase activity, acting on paired donors, with incorporation or reduction of molecular oxygen, NAD(P)H as one donor, and incorporation of one atom of oxygen"/>
    <property type="evidence" value="ECO:0007669"/>
    <property type="project" value="UniProtKB-ARBA"/>
</dbReference>
<comment type="cofactor">
    <cofactor evidence="1">
        <name>FAD</name>
        <dbReference type="ChEBI" id="CHEBI:57692"/>
    </cofactor>
</comment>
<proteinExistence type="predicted"/>
<dbReference type="OrthoDB" id="10016252at2759"/>
<dbReference type="PANTHER" id="PTHR43004">
    <property type="entry name" value="TRK SYSTEM POTASSIUM UPTAKE PROTEIN"/>
    <property type="match status" value="1"/>
</dbReference>
<dbReference type="PANTHER" id="PTHR43004:SF19">
    <property type="entry name" value="BINDING MONOOXYGENASE, PUTATIVE (JCVI)-RELATED"/>
    <property type="match status" value="1"/>
</dbReference>
<dbReference type="InterPro" id="IPR050641">
    <property type="entry name" value="RIFMO-like"/>
</dbReference>
<dbReference type="InterPro" id="IPR002938">
    <property type="entry name" value="FAD-bd"/>
</dbReference>
<feature type="domain" description="FAD-binding" evidence="5">
    <location>
        <begin position="12"/>
        <end position="191"/>
    </location>
</feature>
<dbReference type="Gene3D" id="3.50.50.60">
    <property type="entry name" value="FAD/NAD(P)-binding domain"/>
    <property type="match status" value="1"/>
</dbReference>
<reference evidence="6 7" key="1">
    <citation type="journal article" date="2019" name="Nat. Ecol. Evol.">
        <title>Megaphylogeny resolves global patterns of mushroom evolution.</title>
        <authorList>
            <person name="Varga T."/>
            <person name="Krizsan K."/>
            <person name="Foldi C."/>
            <person name="Dima B."/>
            <person name="Sanchez-Garcia M."/>
            <person name="Sanchez-Ramirez S."/>
            <person name="Szollosi G.J."/>
            <person name="Szarkandi J.G."/>
            <person name="Papp V."/>
            <person name="Albert L."/>
            <person name="Andreopoulos W."/>
            <person name="Angelini C."/>
            <person name="Antonin V."/>
            <person name="Barry K.W."/>
            <person name="Bougher N.L."/>
            <person name="Buchanan P."/>
            <person name="Buyck B."/>
            <person name="Bense V."/>
            <person name="Catcheside P."/>
            <person name="Chovatia M."/>
            <person name="Cooper J."/>
            <person name="Damon W."/>
            <person name="Desjardin D."/>
            <person name="Finy P."/>
            <person name="Geml J."/>
            <person name="Haridas S."/>
            <person name="Hughes K."/>
            <person name="Justo A."/>
            <person name="Karasinski D."/>
            <person name="Kautmanova I."/>
            <person name="Kiss B."/>
            <person name="Kocsube S."/>
            <person name="Kotiranta H."/>
            <person name="LaButti K.M."/>
            <person name="Lechner B.E."/>
            <person name="Liimatainen K."/>
            <person name="Lipzen A."/>
            <person name="Lukacs Z."/>
            <person name="Mihaltcheva S."/>
            <person name="Morgado L.N."/>
            <person name="Niskanen T."/>
            <person name="Noordeloos M.E."/>
            <person name="Ohm R.A."/>
            <person name="Ortiz-Santana B."/>
            <person name="Ovrebo C."/>
            <person name="Racz N."/>
            <person name="Riley R."/>
            <person name="Savchenko A."/>
            <person name="Shiryaev A."/>
            <person name="Soop K."/>
            <person name="Spirin V."/>
            <person name="Szebenyi C."/>
            <person name="Tomsovsky M."/>
            <person name="Tulloss R.E."/>
            <person name="Uehling J."/>
            <person name="Grigoriev I.V."/>
            <person name="Vagvolgyi C."/>
            <person name="Papp T."/>
            <person name="Martin F.M."/>
            <person name="Miettinen O."/>
            <person name="Hibbett D.S."/>
            <person name="Nagy L.G."/>
        </authorList>
    </citation>
    <scope>NUCLEOTIDE SEQUENCE [LARGE SCALE GENOMIC DNA]</scope>
    <source>
        <strain evidence="6 7">CBS 962.96</strain>
    </source>
</reference>
<dbReference type="GO" id="GO:0071949">
    <property type="term" value="F:FAD binding"/>
    <property type="evidence" value="ECO:0007669"/>
    <property type="project" value="InterPro"/>
</dbReference>
<dbReference type="PRINTS" id="PR00420">
    <property type="entry name" value="RNGMNOXGNASE"/>
</dbReference>
<name>A0A4S8LUS2_DENBC</name>
<dbReference type="AlphaFoldDB" id="A0A4S8LUS2"/>
<evidence type="ECO:0000259" key="5">
    <source>
        <dbReference type="Pfam" id="PF01494"/>
    </source>
</evidence>
<evidence type="ECO:0000256" key="3">
    <source>
        <dbReference type="ARBA" id="ARBA00022827"/>
    </source>
</evidence>
<keyword evidence="3" id="KW-0274">FAD</keyword>
<dbReference type="SUPFAM" id="SSF51905">
    <property type="entry name" value="FAD/NAD(P)-binding domain"/>
    <property type="match status" value="1"/>
</dbReference>
<organism evidence="6 7">
    <name type="scientific">Dendrothele bispora (strain CBS 962.96)</name>
    <dbReference type="NCBI Taxonomy" id="1314807"/>
    <lineage>
        <taxon>Eukaryota</taxon>
        <taxon>Fungi</taxon>
        <taxon>Dikarya</taxon>
        <taxon>Basidiomycota</taxon>
        <taxon>Agaricomycotina</taxon>
        <taxon>Agaricomycetes</taxon>
        <taxon>Agaricomycetidae</taxon>
        <taxon>Agaricales</taxon>
        <taxon>Agaricales incertae sedis</taxon>
        <taxon>Dendrothele</taxon>
    </lineage>
</organism>
<dbReference type="Gene3D" id="3.30.70.2450">
    <property type="match status" value="1"/>
</dbReference>
<evidence type="ECO:0000256" key="1">
    <source>
        <dbReference type="ARBA" id="ARBA00001974"/>
    </source>
</evidence>
<keyword evidence="2" id="KW-0285">Flavoprotein</keyword>
<evidence type="ECO:0000313" key="6">
    <source>
        <dbReference type="EMBL" id="THU93304.1"/>
    </source>
</evidence>
<dbReference type="EMBL" id="ML179252">
    <property type="protein sequence ID" value="THU93304.1"/>
    <property type="molecule type" value="Genomic_DNA"/>
</dbReference>
<dbReference type="InterPro" id="IPR036188">
    <property type="entry name" value="FAD/NAD-bd_sf"/>
</dbReference>
<dbReference type="Proteomes" id="UP000297245">
    <property type="component" value="Unassembled WGS sequence"/>
</dbReference>
<accession>A0A4S8LUS2</accession>
<keyword evidence="4" id="KW-0560">Oxidoreductase</keyword>
<keyword evidence="7" id="KW-1185">Reference proteome</keyword>
<protein>
    <submittedName>
        <fullName evidence="6">FAD/NAD(P)-binding domain-containing protein</fullName>
    </submittedName>
</protein>
<sequence>MSTTSRQLPSSTKVLIVGAGPSGLAAAISLIKHGVSVQDIVIVDSVHRGDNTSRATVLHAATLEALESIDCVQDLVSSGIHMKGMRLLDGKGSIFLTNDFSSLNSYTKYPYSCVISQAYTEASLNKQLDALSGYVFRPLKAVGMKPSEGGLEVTFENGESVTAPYVVAADGARSVIRSISGINFADPDGLTPDEMDPRTSQIVLADVSFTNSLEHALPTDPFLGSFAVGEQGIFLIAPLGHPKVHSEIYNAEDPVYRIGFSIPLDKGEGPSQPGLEILQKYIDQQGPPFLSSDPTRNPNHPIHVKKVYWSTRFRTHSAIADVFFKRIRGDVDRQNGGVVMLVGDAAHIHSPIGGQGMNLCIRDSIGLGATLAQHIHTSNVDDHLEVLRNFAEERHGKALKQIGMTKRFVRMVGTLMNRFSIQYWVLYLLGNIPFVKRNLTWQLSGLGNR</sequence>
<gene>
    <name evidence="6" type="ORF">K435DRAFT_670506</name>
</gene>
<feature type="domain" description="FAD-binding" evidence="5">
    <location>
        <begin position="335"/>
        <end position="384"/>
    </location>
</feature>
<evidence type="ECO:0000313" key="7">
    <source>
        <dbReference type="Proteomes" id="UP000297245"/>
    </source>
</evidence>